<accession>A0A7V0N0N2</accession>
<dbReference type="AlphaFoldDB" id="A0A7V0N0N2"/>
<protein>
    <recommendedName>
        <fullName evidence="3">Carboxypeptidase regulatory-like domain-containing protein</fullName>
    </recommendedName>
</protein>
<comment type="caution">
    <text evidence="2">The sequence shown here is derived from an EMBL/GenBank/DDBJ whole genome shotgun (WGS) entry which is preliminary data.</text>
</comment>
<reference evidence="2" key="1">
    <citation type="journal article" date="2020" name="mSystems">
        <title>Genome- and Community-Level Interaction Insights into Carbon Utilization and Element Cycling Functions of Hydrothermarchaeota in Hydrothermal Sediment.</title>
        <authorList>
            <person name="Zhou Z."/>
            <person name="Liu Y."/>
            <person name="Xu W."/>
            <person name="Pan J."/>
            <person name="Luo Z.H."/>
            <person name="Li M."/>
        </authorList>
    </citation>
    <scope>NUCLEOTIDE SEQUENCE [LARGE SCALE GENOMIC DNA]</scope>
    <source>
        <strain evidence="2">HyVt-219</strain>
    </source>
</reference>
<name>A0A7V0N0N2_UNCAE</name>
<feature type="signal peptide" evidence="1">
    <location>
        <begin position="1"/>
        <end position="21"/>
    </location>
</feature>
<organism evidence="2">
    <name type="scientific">Aerophobetes bacterium</name>
    <dbReference type="NCBI Taxonomy" id="2030807"/>
    <lineage>
        <taxon>Bacteria</taxon>
        <taxon>Candidatus Aerophobota</taxon>
    </lineage>
</organism>
<evidence type="ECO:0000313" key="2">
    <source>
        <dbReference type="EMBL" id="HDN84653.1"/>
    </source>
</evidence>
<dbReference type="EMBL" id="DRBC01000162">
    <property type="protein sequence ID" value="HDN84653.1"/>
    <property type="molecule type" value="Genomic_DNA"/>
</dbReference>
<gene>
    <name evidence="2" type="ORF">ENG47_02690</name>
</gene>
<proteinExistence type="predicted"/>
<feature type="chain" id="PRO_5030583880" description="Carboxypeptidase regulatory-like domain-containing protein" evidence="1">
    <location>
        <begin position="22"/>
        <end position="129"/>
    </location>
</feature>
<feature type="non-terminal residue" evidence="2">
    <location>
        <position position="129"/>
    </location>
</feature>
<evidence type="ECO:0008006" key="3">
    <source>
        <dbReference type="Google" id="ProtNLM"/>
    </source>
</evidence>
<evidence type="ECO:0000256" key="1">
    <source>
        <dbReference type="SAM" id="SignalP"/>
    </source>
</evidence>
<dbReference type="Proteomes" id="UP000885660">
    <property type="component" value="Unassembled WGS sequence"/>
</dbReference>
<keyword evidence="1" id="KW-0732">Signal</keyword>
<sequence length="129" mass="14323">MKPKIAAIIVLIFIFPSSLHAHGVRGKVGKGGIVIIAEYDTGEPMSYAKVEISAPNSKLPFQSGRTDRKGRFCFFPDTPGIWKVVVNDEIGHRLELEISVNKAMEVREEALTQSSINNYLSRYTRAIMG</sequence>